<organism evidence="2">
    <name type="scientific">Leptolyngbya valderiana BDU 80221</name>
    <dbReference type="NCBI Taxonomy" id="399090"/>
    <lineage>
        <taxon>Bacteria</taxon>
        <taxon>Bacillati</taxon>
        <taxon>Cyanobacteriota</taxon>
        <taxon>Cyanophyceae</taxon>
        <taxon>Leptolyngbyales</taxon>
        <taxon>Leptolyngbyaceae</taxon>
        <taxon>Leptolyngbya group</taxon>
        <taxon>Leptolyngbya</taxon>
    </lineage>
</organism>
<dbReference type="AlphaFoldDB" id="A9X6U0"/>
<dbReference type="EMBL" id="DQ829698">
    <property type="protein sequence ID" value="ABI18237.1"/>
    <property type="molecule type" value="Genomic_DNA"/>
</dbReference>
<name>A9X6U0_9CYAN</name>
<feature type="non-terminal residue" evidence="2">
    <location>
        <position position="1"/>
    </location>
</feature>
<protein>
    <submittedName>
        <fullName evidence="2">Phycocyanin B</fullName>
    </submittedName>
</protein>
<reference evidence="2" key="1">
    <citation type="submission" date="2006-06" db="EMBL/GenBank/DDBJ databases">
        <title>The discriminatory power of the phycocyanin operon in taxonomic resolution of Leptolyngbyales isolated from the Indian subcontinent.</title>
        <authorList>
            <person name="Premanandh J."/>
            <person name="Priya B."/>
            <person name="Prabaharan D."/>
            <person name="Uma L."/>
            <person name="Subramanian G."/>
        </authorList>
    </citation>
    <scope>NUCLEOTIDE SEQUENCE</scope>
    <source>
        <strain evidence="2">BDU 80221</strain>
    </source>
</reference>
<proteinExistence type="predicted"/>
<accession>A9X6U0</accession>
<sequence>RSRNSRCVRSRRRSKNERSCPGKSWGDPAGITPGDCSSLDVKNRNLLFDRAAAAVA</sequence>
<gene>
    <name evidence="2" type="primary">cpcB</name>
</gene>
<evidence type="ECO:0000313" key="2">
    <source>
        <dbReference type="EMBL" id="ABI18237.1"/>
    </source>
</evidence>
<evidence type="ECO:0000256" key="1">
    <source>
        <dbReference type="SAM" id="MobiDB-lite"/>
    </source>
</evidence>
<feature type="compositionally biased region" description="Basic residues" evidence="1">
    <location>
        <begin position="1"/>
        <end position="15"/>
    </location>
</feature>
<feature type="region of interest" description="Disordered" evidence="1">
    <location>
        <begin position="1"/>
        <end position="31"/>
    </location>
</feature>